<sequence>MGLFSLFKKKSAAPGRKGKASKHGSSSTKHER</sequence>
<reference evidence="2 3" key="2">
    <citation type="submission" date="2018-11" db="EMBL/GenBank/DDBJ databases">
        <authorList>
            <consortium name="Pathogen Informatics"/>
        </authorList>
    </citation>
    <scope>NUCLEOTIDE SEQUENCE [LARGE SCALE GENOMIC DNA]</scope>
    <source>
        <strain evidence="2 3">MHpl1</strain>
    </source>
</reference>
<feature type="compositionally biased region" description="Polar residues" evidence="1">
    <location>
        <begin position="23"/>
        <end position="32"/>
    </location>
</feature>
<organism evidence="4">
    <name type="scientific">Haemonchus placei</name>
    <name type="common">Barber's pole worm</name>
    <dbReference type="NCBI Taxonomy" id="6290"/>
    <lineage>
        <taxon>Eukaryota</taxon>
        <taxon>Metazoa</taxon>
        <taxon>Ecdysozoa</taxon>
        <taxon>Nematoda</taxon>
        <taxon>Chromadorea</taxon>
        <taxon>Rhabditida</taxon>
        <taxon>Rhabditina</taxon>
        <taxon>Rhabditomorpha</taxon>
        <taxon>Strongyloidea</taxon>
        <taxon>Trichostrongylidae</taxon>
        <taxon>Haemonchus</taxon>
    </lineage>
</organism>
<evidence type="ECO:0000313" key="4">
    <source>
        <dbReference type="WBParaSite" id="HPLM_0000089001-mRNA-1"/>
    </source>
</evidence>
<evidence type="ECO:0000256" key="1">
    <source>
        <dbReference type="SAM" id="MobiDB-lite"/>
    </source>
</evidence>
<gene>
    <name evidence="2" type="ORF">HPLM_LOCUS892</name>
</gene>
<proteinExistence type="predicted"/>
<reference evidence="4" key="1">
    <citation type="submission" date="2017-02" db="UniProtKB">
        <authorList>
            <consortium name="WormBaseParasite"/>
        </authorList>
    </citation>
    <scope>IDENTIFICATION</scope>
</reference>
<evidence type="ECO:0000313" key="3">
    <source>
        <dbReference type="Proteomes" id="UP000268014"/>
    </source>
</evidence>
<dbReference type="AlphaFoldDB" id="A0A0N4VUC3"/>
<keyword evidence="3" id="KW-1185">Reference proteome</keyword>
<dbReference type="WBParaSite" id="HPLM_0000089001-mRNA-1">
    <property type="protein sequence ID" value="HPLM_0000089001-mRNA-1"/>
    <property type="gene ID" value="HPLM_0000089001"/>
</dbReference>
<evidence type="ECO:0000313" key="2">
    <source>
        <dbReference type="EMBL" id="VDO06885.1"/>
    </source>
</evidence>
<accession>A0A0N4VUC3</accession>
<feature type="compositionally biased region" description="Basic residues" evidence="1">
    <location>
        <begin position="7"/>
        <end position="22"/>
    </location>
</feature>
<dbReference type="Proteomes" id="UP000268014">
    <property type="component" value="Unassembled WGS sequence"/>
</dbReference>
<feature type="region of interest" description="Disordered" evidence="1">
    <location>
        <begin position="1"/>
        <end position="32"/>
    </location>
</feature>
<dbReference type="EMBL" id="UZAF01000912">
    <property type="protein sequence ID" value="VDO06885.1"/>
    <property type="molecule type" value="Genomic_DNA"/>
</dbReference>
<name>A0A0N4VUC3_HAEPC</name>
<protein>
    <submittedName>
        <fullName evidence="4">Signal recognition particle protein Srp19</fullName>
    </submittedName>
</protein>